<comment type="caution">
    <text evidence="3">The sequence shown here is derived from an EMBL/GenBank/DDBJ whole genome shotgun (WGS) entry which is preliminary data.</text>
</comment>
<accession>A0A4S8FDU4</accession>
<feature type="coiled-coil region" evidence="1">
    <location>
        <begin position="416"/>
        <end position="468"/>
    </location>
</feature>
<evidence type="ECO:0008006" key="5">
    <source>
        <dbReference type="Google" id="ProtNLM"/>
    </source>
</evidence>
<dbReference type="AlphaFoldDB" id="A0A4S8FDU4"/>
<protein>
    <recommendedName>
        <fullName evidence="5">ATP synthase</fullName>
    </recommendedName>
</protein>
<feature type="coiled-coil region" evidence="1">
    <location>
        <begin position="806"/>
        <end position="836"/>
    </location>
</feature>
<dbReference type="SUPFAM" id="SSF52540">
    <property type="entry name" value="P-loop containing nucleoside triphosphate hydrolases"/>
    <property type="match status" value="1"/>
</dbReference>
<gene>
    <name evidence="3" type="ORF">E9531_00855</name>
</gene>
<evidence type="ECO:0000256" key="2">
    <source>
        <dbReference type="SAM" id="MobiDB-lite"/>
    </source>
</evidence>
<reference evidence="3 4" key="1">
    <citation type="journal article" date="2015" name="Antonie Van Leeuwenhoek">
        <title>Lampropedia puyangensis sp. nov., isolated from symptomatic bark of Populus ? euramericana canker and emended description of Lampropedia hyalina (Ehrenberg 1832) Lee et al. 2004.</title>
        <authorList>
            <person name="Li Y."/>
            <person name="Wang T."/>
            <person name="Piao C.G."/>
            <person name="Wang L.F."/>
            <person name="Tian G.Z."/>
            <person name="Zhu T.H."/>
            <person name="Guo M.W."/>
        </authorList>
    </citation>
    <scope>NUCLEOTIDE SEQUENCE [LARGE SCALE GENOMIC DNA]</scope>
    <source>
        <strain evidence="3 4">2-bin</strain>
    </source>
</reference>
<name>A0A4S8FDU4_9BURK</name>
<dbReference type="PANTHER" id="PTHR32182:SF0">
    <property type="entry name" value="DNA REPLICATION AND REPAIR PROTEIN RECF"/>
    <property type="match status" value="1"/>
</dbReference>
<evidence type="ECO:0000256" key="1">
    <source>
        <dbReference type="SAM" id="Coils"/>
    </source>
</evidence>
<dbReference type="GO" id="GO:0000731">
    <property type="term" value="P:DNA synthesis involved in DNA repair"/>
    <property type="evidence" value="ECO:0007669"/>
    <property type="project" value="TreeGrafter"/>
</dbReference>
<keyword evidence="4" id="KW-1185">Reference proteome</keyword>
<dbReference type="Gene3D" id="3.40.50.300">
    <property type="entry name" value="P-loop containing nucleotide triphosphate hydrolases"/>
    <property type="match status" value="1"/>
</dbReference>
<dbReference type="Pfam" id="PF13555">
    <property type="entry name" value="AAA_29"/>
    <property type="match status" value="1"/>
</dbReference>
<dbReference type="Proteomes" id="UP000308917">
    <property type="component" value="Unassembled WGS sequence"/>
</dbReference>
<dbReference type="PANTHER" id="PTHR32182">
    <property type="entry name" value="DNA REPLICATION AND REPAIR PROTEIN RECF"/>
    <property type="match status" value="1"/>
</dbReference>
<dbReference type="OrthoDB" id="174137at2"/>
<dbReference type="RefSeq" id="WP_136571847.1">
    <property type="nucleotide sequence ID" value="NZ_STFG01000001.1"/>
</dbReference>
<feature type="compositionally biased region" description="Polar residues" evidence="2">
    <location>
        <begin position="1"/>
        <end position="13"/>
    </location>
</feature>
<dbReference type="InterPro" id="IPR027417">
    <property type="entry name" value="P-loop_NTPase"/>
</dbReference>
<dbReference type="EMBL" id="STFG01000001">
    <property type="protein sequence ID" value="THU05135.1"/>
    <property type="molecule type" value="Genomic_DNA"/>
</dbReference>
<keyword evidence="1" id="KW-0175">Coiled coil</keyword>
<organism evidence="3 4">
    <name type="scientific">Lampropedia puyangensis</name>
    <dbReference type="NCBI Taxonomy" id="1330072"/>
    <lineage>
        <taxon>Bacteria</taxon>
        <taxon>Pseudomonadati</taxon>
        <taxon>Pseudomonadota</taxon>
        <taxon>Betaproteobacteria</taxon>
        <taxon>Burkholderiales</taxon>
        <taxon>Comamonadaceae</taxon>
        <taxon>Lampropedia</taxon>
    </lineage>
</organism>
<proteinExistence type="predicted"/>
<evidence type="ECO:0000313" key="3">
    <source>
        <dbReference type="EMBL" id="THU05135.1"/>
    </source>
</evidence>
<dbReference type="Pfam" id="PF13558">
    <property type="entry name" value="SbcC_Walker_B"/>
    <property type="match status" value="1"/>
</dbReference>
<sequence>MPTTFSLNDSATQPAKLGTEAQAPAPSQSYILESLTLYNWGAFQGLHTATMDAANTAIIGATGSGKTTVVDALMTLLCDKPRYNLASTGGHESDRDLASYVRGVSGQGTDGSSAHIARSGKTATAISARIAKSEGEYVLLGALLWFDGSSSSASDMSKRWFFIEGSKMAPGQPAPALEAWLEELQSGGARALSKLAKDTEGLHIWTSKSAYLAKLQSYFEVGSNAFTLLNRAAGLKQLNSIDDIFRELVLEEHAAFDEALKVASGFDKLTDIHAELELAQSQLLSLLPLRDLALRHREQSESLHALKHRAEQLPLWFAMQGQALWSTHITVLEQQWASLDEQVKATQQAQTDAQDHANTLLQLYLQAGGGSIQQLQSNIRDKQSIIGRLKQHIAQYQTLCSKLALSTPPVHTATTLAQHQRQASSTLQALEEQRKAQQAALEMAITQERNAHQRLTELKAERDAVRQRPGSNIPMRDQQFRHDLAQHLQLAVDELPFVAELLEVQKNQQLWRGAIERALGSQRLRIMVPSHAMRDALQWVNQRHNRVHVRLLEVPEQAVANAPFWEDGFCTKLNIKPHAFEPALRRLLGELDRHCVASAEALQHTSHGMTAQGLMSGKARHFDKQDQKRLEDDWMTGFDNRDRLARLEASIEQAQASWKDFEQTKAHCKQQQSQLASTSILWQSLQKLQFEDLDITPQQTQLETLELQLAQLQDPQSHAGQAKQRWEDAENKAKALSKNLLAFSKNQSALDVKLEQAQKSRRKYRLRLEQDASDHAAQQPASNPMDDADFVQFLPLKLETLDEQERTALKTQLEQLQKAREQLHGLEKTIVNQMGKAKREDRGALQEELSEVSAVPAYLERLRVIEEEALPEKQKLFQAYLNESSGKGVNGLLSGIDAQVTEIKDRLDALNRTMAKVDFQPGRYLQLNAIDVTFPVLKEINGLLAQWRSARTLDDGGQSLYLVLRGIVDLLREHANNRRTKAAQALLDPRYRLQFFVYVHDRASGEILERRTGSQGGSGGEKEIIASYVLTASLSYALCPQGRTAPLFGTIVLDEAFSKSSQAVAGRIIQALREFGLHALFVTPNKEMRLLRTHTRSAIIVHRKGSAATLTSIAWEQLEAIAHNAAARVASGHTQPAPITPQPQ</sequence>
<evidence type="ECO:0000313" key="4">
    <source>
        <dbReference type="Proteomes" id="UP000308917"/>
    </source>
</evidence>
<dbReference type="GO" id="GO:0006302">
    <property type="term" value="P:double-strand break repair"/>
    <property type="evidence" value="ECO:0007669"/>
    <property type="project" value="TreeGrafter"/>
</dbReference>
<feature type="region of interest" description="Disordered" evidence="2">
    <location>
        <begin position="1"/>
        <end position="23"/>
    </location>
</feature>